<dbReference type="PROSITE" id="PS00371">
    <property type="entry name" value="PTS_EIIA_TYPE_1_HIS"/>
    <property type="match status" value="1"/>
</dbReference>
<keyword evidence="6" id="KW-0598">Phosphotransferase system</keyword>
<evidence type="ECO:0000256" key="1">
    <source>
        <dbReference type="ARBA" id="ARBA00004651"/>
    </source>
</evidence>
<keyword evidence="2" id="KW-0813">Transport</keyword>
<dbReference type="SUPFAM" id="SSF55604">
    <property type="entry name" value="Glucose permease domain IIB"/>
    <property type="match status" value="1"/>
</dbReference>
<dbReference type="InterPro" id="IPR003352">
    <property type="entry name" value="PTS_EIIC"/>
</dbReference>
<feature type="transmembrane region" description="Helical" evidence="12">
    <location>
        <begin position="148"/>
        <end position="168"/>
    </location>
</feature>
<comment type="subcellular location">
    <subcellularLocation>
        <location evidence="1">Cell membrane</location>
        <topology evidence="1">Multi-pass membrane protein</topology>
    </subcellularLocation>
</comment>
<dbReference type="InterPro" id="IPR050558">
    <property type="entry name" value="PTS_Sugar-Specific_Components"/>
</dbReference>
<dbReference type="InterPro" id="IPR011055">
    <property type="entry name" value="Dup_hybrid_motif"/>
</dbReference>
<dbReference type="RefSeq" id="WP_187974715.1">
    <property type="nucleotide sequence ID" value="NZ_CP046884.1"/>
</dbReference>
<evidence type="ECO:0000256" key="9">
    <source>
        <dbReference type="ARBA" id="ARBA00022989"/>
    </source>
</evidence>
<dbReference type="Gene3D" id="3.30.1360.60">
    <property type="entry name" value="Glucose permease domain IIB"/>
    <property type="match status" value="1"/>
</dbReference>
<keyword evidence="17" id="KW-1185">Reference proteome</keyword>
<evidence type="ECO:0000256" key="3">
    <source>
        <dbReference type="ARBA" id="ARBA00022475"/>
    </source>
</evidence>
<proteinExistence type="predicted"/>
<reference evidence="16 17" key="1">
    <citation type="submission" date="2019-12" db="EMBL/GenBank/DDBJ databases">
        <title>Corynebacterium sp. nov., isolated from feces of the Anser Albifrons in China.</title>
        <authorList>
            <person name="Liu Q."/>
        </authorList>
    </citation>
    <scope>NUCLEOTIDE SEQUENCE [LARGE SCALE GENOMIC DNA]</scope>
    <source>
        <strain evidence="16 17">4H37-19</strain>
    </source>
</reference>
<dbReference type="NCBIfam" id="TIGR00830">
    <property type="entry name" value="PTBA"/>
    <property type="match status" value="1"/>
</dbReference>
<dbReference type="GO" id="GO:0015771">
    <property type="term" value="P:trehalose transport"/>
    <property type="evidence" value="ECO:0007669"/>
    <property type="project" value="TreeGrafter"/>
</dbReference>
<dbReference type="InterPro" id="IPR013013">
    <property type="entry name" value="PTS_EIIC_1"/>
</dbReference>
<dbReference type="SUPFAM" id="SSF51261">
    <property type="entry name" value="Duplicated hybrid motif"/>
    <property type="match status" value="1"/>
</dbReference>
<feature type="transmembrane region" description="Helical" evidence="12">
    <location>
        <begin position="385"/>
        <end position="408"/>
    </location>
</feature>
<keyword evidence="8" id="KW-0418">Kinase</keyword>
<dbReference type="FunFam" id="2.70.70.10:FF:000001">
    <property type="entry name" value="PTS system glucose-specific IIA component"/>
    <property type="match status" value="1"/>
</dbReference>
<keyword evidence="7 12" id="KW-0812">Transmembrane</keyword>
<dbReference type="Pfam" id="PF02378">
    <property type="entry name" value="PTS_EIIC"/>
    <property type="match status" value="1"/>
</dbReference>
<keyword evidence="9 12" id="KW-1133">Transmembrane helix</keyword>
<dbReference type="InterPro" id="IPR011297">
    <property type="entry name" value="PTS_IIABC_b_glu"/>
</dbReference>
<dbReference type="InterPro" id="IPR001127">
    <property type="entry name" value="PTS_EIIA_1_perm"/>
</dbReference>
<feature type="transmembrane region" description="Helical" evidence="12">
    <location>
        <begin position="290"/>
        <end position="316"/>
    </location>
</feature>
<feature type="transmembrane region" description="Helical" evidence="12">
    <location>
        <begin position="175"/>
        <end position="198"/>
    </location>
</feature>
<dbReference type="InterPro" id="IPR036878">
    <property type="entry name" value="Glu_permease_IIB"/>
</dbReference>
<protein>
    <submittedName>
        <fullName evidence="16">PTS beta-glucoside transporter subunit EIIBCA</fullName>
    </submittedName>
</protein>
<feature type="transmembrane region" description="Helical" evidence="12">
    <location>
        <begin position="111"/>
        <end position="136"/>
    </location>
</feature>
<dbReference type="EMBL" id="CP046884">
    <property type="protein sequence ID" value="QNQ89260.1"/>
    <property type="molecule type" value="Genomic_DNA"/>
</dbReference>
<dbReference type="NCBIfam" id="TIGR01995">
    <property type="entry name" value="PTS-II-ABC-beta"/>
    <property type="match status" value="1"/>
</dbReference>
<dbReference type="GO" id="GO:0090589">
    <property type="term" value="F:protein-phosphocysteine-trehalose phosphotransferase system transporter activity"/>
    <property type="evidence" value="ECO:0007669"/>
    <property type="project" value="TreeGrafter"/>
</dbReference>
<evidence type="ECO:0000256" key="5">
    <source>
        <dbReference type="ARBA" id="ARBA00022679"/>
    </source>
</evidence>
<dbReference type="GO" id="GO:0005886">
    <property type="term" value="C:plasma membrane"/>
    <property type="evidence" value="ECO:0007669"/>
    <property type="project" value="UniProtKB-SubCell"/>
</dbReference>
<name>A0A7H0SL35_9CORY</name>
<feature type="active site" description="Phosphocysteine intermediate; for EIIB activity" evidence="11">
    <location>
        <position position="31"/>
    </location>
</feature>
<dbReference type="GO" id="GO:0016301">
    <property type="term" value="F:kinase activity"/>
    <property type="evidence" value="ECO:0007669"/>
    <property type="project" value="UniProtKB-KW"/>
</dbReference>
<keyword evidence="10 12" id="KW-0472">Membrane</keyword>
<dbReference type="GO" id="GO:0008982">
    <property type="term" value="F:protein-N(PI)-phosphohistidine-sugar phosphotransferase activity"/>
    <property type="evidence" value="ECO:0007669"/>
    <property type="project" value="InterPro"/>
</dbReference>
<dbReference type="InterPro" id="IPR018113">
    <property type="entry name" value="PTrfase_EIIB_Cys"/>
</dbReference>
<evidence type="ECO:0000256" key="4">
    <source>
        <dbReference type="ARBA" id="ARBA00022597"/>
    </source>
</evidence>
<dbReference type="Proteomes" id="UP000516320">
    <property type="component" value="Chromosome"/>
</dbReference>
<feature type="transmembrane region" description="Helical" evidence="12">
    <location>
        <begin position="428"/>
        <end position="453"/>
    </location>
</feature>
<feature type="domain" description="PTS EIIC type-1" evidence="15">
    <location>
        <begin position="106"/>
        <end position="463"/>
    </location>
</feature>
<evidence type="ECO:0000256" key="6">
    <source>
        <dbReference type="ARBA" id="ARBA00022683"/>
    </source>
</evidence>
<feature type="transmembrane region" description="Helical" evidence="12">
    <location>
        <begin position="248"/>
        <end position="270"/>
    </location>
</feature>
<evidence type="ECO:0000259" key="14">
    <source>
        <dbReference type="PROSITE" id="PS51098"/>
    </source>
</evidence>
<evidence type="ECO:0000313" key="17">
    <source>
        <dbReference type="Proteomes" id="UP000516320"/>
    </source>
</evidence>
<accession>A0A7H0SL35</accession>
<evidence type="ECO:0000313" key="16">
    <source>
        <dbReference type="EMBL" id="QNQ89260.1"/>
    </source>
</evidence>
<evidence type="ECO:0000256" key="2">
    <source>
        <dbReference type="ARBA" id="ARBA00022448"/>
    </source>
</evidence>
<evidence type="ECO:0000256" key="10">
    <source>
        <dbReference type="ARBA" id="ARBA00023136"/>
    </source>
</evidence>
<dbReference type="PROSITE" id="PS51098">
    <property type="entry name" value="PTS_EIIB_TYPE_1"/>
    <property type="match status" value="1"/>
</dbReference>
<dbReference type="GO" id="GO:0009401">
    <property type="term" value="P:phosphoenolpyruvate-dependent sugar phosphotransferase system"/>
    <property type="evidence" value="ECO:0007669"/>
    <property type="project" value="UniProtKB-KW"/>
</dbReference>
<evidence type="ECO:0000259" key="15">
    <source>
        <dbReference type="PROSITE" id="PS51103"/>
    </source>
</evidence>
<dbReference type="CDD" id="cd00212">
    <property type="entry name" value="PTS_IIB_glc"/>
    <property type="match status" value="1"/>
</dbReference>
<dbReference type="PROSITE" id="PS51093">
    <property type="entry name" value="PTS_EIIA_TYPE_1"/>
    <property type="match status" value="1"/>
</dbReference>
<dbReference type="InterPro" id="IPR001996">
    <property type="entry name" value="PTS_IIB_1"/>
</dbReference>
<keyword evidence="3" id="KW-1003">Cell membrane</keyword>
<sequence>MAEKVRDYPQLAADILKLVGGEKNIHNATHCATRLRLVLKETPADAKQKVASLPGVITVIENSGQFQVVIGTHVGEVYESLMENSSISAADTDSQPKASILNRIIATMSAVFAPFIYVLAAAGFIQGILILIRLAWPPFTDSGTDRVFSLISWAPFTFLPIFIAITAAKHFKVNIFVAVFCCAALVSPDLSTLAGQVADGEKISFLGMALSSTTYTSTVLPPLILVWILSYLEHFLNRQIKGVAQSILVPFISALVMVPLTLLTLGPLSAAGADAIANGYNWLVDFFPPLAAAIIGGFWQVIVIFGVHWGITPVVLSNFEQYGSDSFQAFQTAAVIGQVGAAFGVFLRSRNPSLRGVAGSASLTGIFGITEPAIYGVTLRLKKPFICGCTAGAVGAVVISLFGSRYYVYAGLPGMLTIMNAHSTDNSLSLLGEVIGCLVAFVGAILLVLVVGFTDPKTEEDNQDALTAYETSIGGEQGVSRLSSPLSGHPLPLKEIPDEVFASGSLGEGCAIDPDGSTVHAPFDGTIVTVMPSGHAIGLRSDDGLDLLIHVGLDTVAMNGEPFTVHVAKKQRVRKGDLLLEFDRQKIVDAGYSPITAVVLTNSKEVGTVIPRPVTHLKEGEELAAIKRTEGAQL</sequence>
<dbReference type="Pfam" id="PF00367">
    <property type="entry name" value="PTS_EIIB"/>
    <property type="match status" value="1"/>
</dbReference>
<evidence type="ECO:0000256" key="12">
    <source>
        <dbReference type="SAM" id="Phobius"/>
    </source>
</evidence>
<dbReference type="Pfam" id="PF00358">
    <property type="entry name" value="PTS_EIIA_1"/>
    <property type="match status" value="1"/>
</dbReference>
<dbReference type="Gene3D" id="2.70.70.10">
    <property type="entry name" value="Glucose Permease (Domain IIA)"/>
    <property type="match status" value="1"/>
</dbReference>
<organism evidence="16 17">
    <name type="scientific">Corynebacterium poyangense</name>
    <dbReference type="NCBI Taxonomy" id="2684405"/>
    <lineage>
        <taxon>Bacteria</taxon>
        <taxon>Bacillati</taxon>
        <taxon>Actinomycetota</taxon>
        <taxon>Actinomycetes</taxon>
        <taxon>Mycobacteriales</taxon>
        <taxon>Corynebacteriaceae</taxon>
        <taxon>Corynebacterium</taxon>
    </lineage>
</organism>
<keyword evidence="4" id="KW-0762">Sugar transport</keyword>
<dbReference type="PANTHER" id="PTHR30175:SF1">
    <property type="entry name" value="PTS SYSTEM ARBUTIN-, CELLOBIOSE-, AND SALICIN-SPECIFIC EIIBC COMPONENT-RELATED"/>
    <property type="match status" value="1"/>
</dbReference>
<evidence type="ECO:0000256" key="8">
    <source>
        <dbReference type="ARBA" id="ARBA00022777"/>
    </source>
</evidence>
<dbReference type="PROSITE" id="PS01035">
    <property type="entry name" value="PTS_EIIB_TYPE_1_CYS"/>
    <property type="match status" value="1"/>
</dbReference>
<feature type="transmembrane region" description="Helical" evidence="12">
    <location>
        <begin position="328"/>
        <end position="347"/>
    </location>
</feature>
<feature type="transmembrane region" description="Helical" evidence="12">
    <location>
        <begin position="359"/>
        <end position="378"/>
    </location>
</feature>
<feature type="domain" description="PTS EIIB type-1" evidence="14">
    <location>
        <begin position="9"/>
        <end position="91"/>
    </location>
</feature>
<keyword evidence="5" id="KW-0808">Transferase</keyword>
<gene>
    <name evidence="16" type="ORF">GP475_00405</name>
</gene>
<feature type="domain" description="PTS EIIA type-1" evidence="13">
    <location>
        <begin position="498"/>
        <end position="602"/>
    </location>
</feature>
<evidence type="ECO:0000256" key="7">
    <source>
        <dbReference type="ARBA" id="ARBA00022692"/>
    </source>
</evidence>
<evidence type="ECO:0000259" key="13">
    <source>
        <dbReference type="PROSITE" id="PS51093"/>
    </source>
</evidence>
<evidence type="ECO:0000256" key="11">
    <source>
        <dbReference type="PROSITE-ProRule" id="PRU00421"/>
    </source>
</evidence>
<dbReference type="PANTHER" id="PTHR30175">
    <property type="entry name" value="PHOSPHOTRANSFERASE SYSTEM TRANSPORT PROTEIN"/>
    <property type="match status" value="1"/>
</dbReference>
<dbReference type="PROSITE" id="PS51103">
    <property type="entry name" value="PTS_EIIC_TYPE_1"/>
    <property type="match status" value="1"/>
</dbReference>
<dbReference type="KEGG" id="cpoy:GP475_00405"/>
<dbReference type="AlphaFoldDB" id="A0A7H0SL35"/>